<evidence type="ECO:0000313" key="3">
    <source>
        <dbReference type="Proteomes" id="UP000050761"/>
    </source>
</evidence>
<gene>
    <name evidence="2" type="ORF">HPBE_LOCUS22494</name>
</gene>
<evidence type="ECO:0000256" key="1">
    <source>
        <dbReference type="SAM" id="MobiDB-lite"/>
    </source>
</evidence>
<dbReference type="EMBL" id="UZAH01034039">
    <property type="protein sequence ID" value="VDP32921.1"/>
    <property type="molecule type" value="Genomic_DNA"/>
</dbReference>
<reference evidence="2 3" key="1">
    <citation type="submission" date="2018-11" db="EMBL/GenBank/DDBJ databases">
        <authorList>
            <consortium name="Pathogen Informatics"/>
        </authorList>
    </citation>
    <scope>NUCLEOTIDE SEQUENCE [LARGE SCALE GENOMIC DNA]</scope>
</reference>
<protein>
    <submittedName>
        <fullName evidence="4">Transposase</fullName>
    </submittedName>
</protein>
<accession>A0A183GIM6</accession>
<evidence type="ECO:0000313" key="2">
    <source>
        <dbReference type="EMBL" id="VDP32921.1"/>
    </source>
</evidence>
<sequence>MRWGGVGSRSRASTSSPGGGGPRARKYEILARGMTTQWPSSAAVVLNDEPGWSAFGDSTSEYSVTSRTRRGNGTRRMFGAMRLPK</sequence>
<evidence type="ECO:0000313" key="4">
    <source>
        <dbReference type="WBParaSite" id="HPBE_0002249501-mRNA-1"/>
    </source>
</evidence>
<dbReference type="Proteomes" id="UP000050761">
    <property type="component" value="Unassembled WGS sequence"/>
</dbReference>
<name>A0A183GIM6_HELPZ</name>
<keyword evidence="3" id="KW-1185">Reference proteome</keyword>
<reference evidence="4" key="2">
    <citation type="submission" date="2019-09" db="UniProtKB">
        <authorList>
            <consortium name="WormBaseParasite"/>
        </authorList>
    </citation>
    <scope>IDENTIFICATION</scope>
</reference>
<accession>A0A3P8CKF6</accession>
<proteinExistence type="predicted"/>
<dbReference type="WBParaSite" id="HPBE_0002249501-mRNA-1">
    <property type="protein sequence ID" value="HPBE_0002249501-mRNA-1"/>
    <property type="gene ID" value="HPBE_0002249501"/>
</dbReference>
<organism evidence="3 4">
    <name type="scientific">Heligmosomoides polygyrus</name>
    <name type="common">Parasitic roundworm</name>
    <dbReference type="NCBI Taxonomy" id="6339"/>
    <lineage>
        <taxon>Eukaryota</taxon>
        <taxon>Metazoa</taxon>
        <taxon>Ecdysozoa</taxon>
        <taxon>Nematoda</taxon>
        <taxon>Chromadorea</taxon>
        <taxon>Rhabditida</taxon>
        <taxon>Rhabditina</taxon>
        <taxon>Rhabditomorpha</taxon>
        <taxon>Strongyloidea</taxon>
        <taxon>Heligmosomidae</taxon>
        <taxon>Heligmosomoides</taxon>
    </lineage>
</organism>
<dbReference type="AlphaFoldDB" id="A0A183GIM6"/>
<feature type="region of interest" description="Disordered" evidence="1">
    <location>
        <begin position="1"/>
        <end position="26"/>
    </location>
</feature>